<dbReference type="AlphaFoldDB" id="F4QI21"/>
<name>F4QI21_9CAUL</name>
<proteinExistence type="inferred from homology"/>
<evidence type="ECO:0000256" key="5">
    <source>
        <dbReference type="PIRNR" id="PIRNR026534"/>
    </source>
</evidence>
<dbReference type="InterPro" id="IPR050727">
    <property type="entry name" value="GH43_arabinanases"/>
</dbReference>
<dbReference type="HOGENOM" id="CLU_009397_5_1_5"/>
<dbReference type="EC" id="3.2.1.55" evidence="5"/>
<feature type="binding site" evidence="7">
    <location>
        <begin position="155"/>
        <end position="158"/>
    </location>
    <ligand>
        <name>substrate</name>
    </ligand>
</feature>
<dbReference type="Gene3D" id="2.115.10.20">
    <property type="entry name" value="Glycosyl hydrolase domain, family 43"/>
    <property type="match status" value="1"/>
</dbReference>
<gene>
    <name evidence="9" type="ORF">ABI_13260</name>
</gene>
<comment type="similarity">
    <text evidence="2 5">Belongs to the glycosyl hydrolase 43 family.</text>
</comment>
<keyword evidence="10" id="KW-1185">Reference proteome</keyword>
<dbReference type="eggNOG" id="COG3507">
    <property type="taxonomic scope" value="Bacteria"/>
</dbReference>
<protein>
    <recommendedName>
        <fullName evidence="5">Extracellular exo-alpha-(1-&gt;5)-L-arabinofuranosidase</fullName>
        <ecNumber evidence="5">3.2.1.55</ecNumber>
    </recommendedName>
</protein>
<evidence type="ECO:0000256" key="4">
    <source>
        <dbReference type="ARBA" id="ARBA00023295"/>
    </source>
</evidence>
<dbReference type="OrthoDB" id="9801455at2"/>
<comment type="catalytic activity">
    <reaction evidence="5">
        <text>Hydrolysis of terminal non-reducing alpha-L-arabinofuranoside residues in alpha-L-arabinosides.</text>
        <dbReference type="EC" id="3.2.1.55"/>
    </reaction>
</comment>
<feature type="active site" description="Proton donor" evidence="6">
    <location>
        <position position="212"/>
    </location>
</feature>
<evidence type="ECO:0000256" key="1">
    <source>
        <dbReference type="ARBA" id="ARBA00004834"/>
    </source>
</evidence>
<organism evidence="9 10">
    <name type="scientific">Asticcacaulis biprosthecium C19</name>
    <dbReference type="NCBI Taxonomy" id="715226"/>
    <lineage>
        <taxon>Bacteria</taxon>
        <taxon>Pseudomonadati</taxon>
        <taxon>Pseudomonadota</taxon>
        <taxon>Alphaproteobacteria</taxon>
        <taxon>Caulobacterales</taxon>
        <taxon>Caulobacteraceae</taxon>
        <taxon>Asticcacaulis</taxon>
    </lineage>
</organism>
<comment type="pathway">
    <text evidence="1 5">Glycan metabolism; L-arabinan degradation.</text>
</comment>
<sequence length="324" mass="35487">MLTKRQMLGGVVGLGLIGPATRAKDLSGDLAPVHDPCIIKDKAVYHLFSTSQLREGGLIVWRTSPDMVTWTLKGHVLREFPKWVTDAVPGTRGAWAPDIAFVNGRFHLYYSASTFGSNRSVIGLLTSPTLDTSDPAFGWKDEGLVVESDAHNRYNAIDSNYLIAADGKHWISFGSFWSGIQLHEADPKTGKPKNRLKKPKNIASRPMPGAVEAPVIIRRGALYYLFASYDFCCKGVDSTYYTVVGRSAGVDGPYIDDTGAKLLDGGGRTVLQADDRWKGPGHCAVFEDEGVHYIVYHAYDGQAGGRPTLRIQALNWTEDGWPTV</sequence>
<evidence type="ECO:0000313" key="10">
    <source>
        <dbReference type="Proteomes" id="UP000006512"/>
    </source>
</evidence>
<evidence type="ECO:0000256" key="6">
    <source>
        <dbReference type="PIRSR" id="PIRSR026534-1"/>
    </source>
</evidence>
<evidence type="ECO:0000256" key="3">
    <source>
        <dbReference type="ARBA" id="ARBA00022801"/>
    </source>
</evidence>
<feature type="binding site" evidence="7">
    <location>
        <begin position="175"/>
        <end position="177"/>
    </location>
    <ligand>
        <name>substrate</name>
    </ligand>
</feature>
<dbReference type="UniPathway" id="UPA00667"/>
<dbReference type="InterPro" id="IPR006710">
    <property type="entry name" value="Glyco_hydro_43"/>
</dbReference>
<evidence type="ECO:0000313" key="9">
    <source>
        <dbReference type="EMBL" id="EGF92888.1"/>
    </source>
</evidence>
<feature type="site" description="Important for substrate recognition" evidence="8">
    <location>
        <position position="282"/>
    </location>
</feature>
<feature type="site" description="Important for catalytic activity, responsible for pKa modulation of the active site Glu and correct orientation of both the proton donor and substrate" evidence="8">
    <location>
        <position position="158"/>
    </location>
</feature>
<dbReference type="InterPro" id="IPR016840">
    <property type="entry name" value="Glyco_hydro_43_endo_a_Ara-ase"/>
</dbReference>
<keyword evidence="4 5" id="KW-0326">Glycosidase</keyword>
<dbReference type="Pfam" id="PF04616">
    <property type="entry name" value="Glyco_hydro_43"/>
    <property type="match status" value="1"/>
</dbReference>
<dbReference type="PIRSF" id="PIRSF026534">
    <property type="entry name" value="Endo_alpha-L-arabinosidase"/>
    <property type="match status" value="1"/>
</dbReference>
<dbReference type="EMBL" id="GL883077">
    <property type="protein sequence ID" value="EGF92888.1"/>
    <property type="molecule type" value="Genomic_DNA"/>
</dbReference>
<evidence type="ECO:0000256" key="7">
    <source>
        <dbReference type="PIRSR" id="PIRSR026534-2"/>
    </source>
</evidence>
<feature type="binding site" evidence="7">
    <location>
        <position position="35"/>
    </location>
    <ligand>
        <name>substrate</name>
    </ligand>
</feature>
<dbReference type="PANTHER" id="PTHR43301:SF3">
    <property type="entry name" value="ARABINAN ENDO-1,5-ALPHA-L-ARABINOSIDASE A-RELATED"/>
    <property type="match status" value="1"/>
</dbReference>
<evidence type="ECO:0000256" key="2">
    <source>
        <dbReference type="ARBA" id="ARBA00009865"/>
    </source>
</evidence>
<dbReference type="GO" id="GO:0046556">
    <property type="term" value="F:alpha-L-arabinofuranosidase activity"/>
    <property type="evidence" value="ECO:0007669"/>
    <property type="project" value="UniProtKB-EC"/>
</dbReference>
<dbReference type="RefSeq" id="WP_006272070.1">
    <property type="nucleotide sequence ID" value="NZ_GL883077.1"/>
</dbReference>
<dbReference type="InterPro" id="IPR023296">
    <property type="entry name" value="Glyco_hydro_beta-prop_sf"/>
</dbReference>
<feature type="binding site" evidence="7">
    <location>
        <position position="116"/>
    </location>
    <ligand>
        <name>substrate</name>
    </ligand>
</feature>
<keyword evidence="3 5" id="KW-0378">Hydrolase</keyword>
<dbReference type="GO" id="GO:0031222">
    <property type="term" value="P:arabinan catabolic process"/>
    <property type="evidence" value="ECO:0007669"/>
    <property type="project" value="UniProtKB-UniPathway"/>
</dbReference>
<dbReference type="GO" id="GO:0046558">
    <property type="term" value="F:arabinan endo-1,5-alpha-L-arabinosidase activity"/>
    <property type="evidence" value="ECO:0007669"/>
    <property type="project" value="InterPro"/>
</dbReference>
<dbReference type="Proteomes" id="UP000006512">
    <property type="component" value="Unassembled WGS sequence"/>
</dbReference>
<dbReference type="SUPFAM" id="SSF75005">
    <property type="entry name" value="Arabinanase/levansucrase/invertase"/>
    <property type="match status" value="1"/>
</dbReference>
<evidence type="ECO:0000256" key="8">
    <source>
        <dbReference type="PIRSR" id="PIRSR026534-3"/>
    </source>
</evidence>
<dbReference type="PANTHER" id="PTHR43301">
    <property type="entry name" value="ARABINAN ENDO-1,5-ALPHA-L-ARABINOSIDASE"/>
    <property type="match status" value="1"/>
</dbReference>
<dbReference type="STRING" id="715226.ABI_13260"/>
<feature type="active site" description="Proton acceptor" evidence="6">
    <location>
        <position position="35"/>
    </location>
</feature>
<reference evidence="10" key="1">
    <citation type="submission" date="2011-03" db="EMBL/GenBank/DDBJ databases">
        <title>Draft genome sequence of Brevundimonas diminuta.</title>
        <authorList>
            <person name="Brown P.J.B."/>
            <person name="Buechlein A."/>
            <person name="Hemmerich C."/>
            <person name="Brun Y.V."/>
        </authorList>
    </citation>
    <scope>NUCLEOTIDE SEQUENCE [LARGE SCALE GENOMIC DNA]</scope>
    <source>
        <strain evidence="10">C19</strain>
    </source>
</reference>
<dbReference type="CDD" id="cd08998">
    <property type="entry name" value="GH43_Arb43a-like"/>
    <property type="match status" value="1"/>
</dbReference>
<accession>F4QI21</accession>